<organism evidence="1 2">
    <name type="scientific">Rodentibacter haemolyticus</name>
    <dbReference type="NCBI Taxonomy" id="2778911"/>
    <lineage>
        <taxon>Bacteria</taxon>
        <taxon>Pseudomonadati</taxon>
        <taxon>Pseudomonadota</taxon>
        <taxon>Gammaproteobacteria</taxon>
        <taxon>Pasteurellales</taxon>
        <taxon>Pasteurellaceae</taxon>
        <taxon>Rodentibacter</taxon>
    </lineage>
</organism>
<name>A0ABX6UU81_9PAST</name>
<dbReference type="RefSeq" id="WP_194811124.1">
    <property type="nucleotide sequence ID" value="NZ_CP063056.1"/>
</dbReference>
<gene>
    <name evidence="1" type="ORF">IHV77_06080</name>
</gene>
<dbReference type="Proteomes" id="UP000663069">
    <property type="component" value="Chromosome"/>
</dbReference>
<evidence type="ECO:0000313" key="1">
    <source>
        <dbReference type="EMBL" id="QPB41525.1"/>
    </source>
</evidence>
<accession>A0ABX6UU81</accession>
<proteinExistence type="predicted"/>
<keyword evidence="2" id="KW-1185">Reference proteome</keyword>
<protein>
    <recommendedName>
        <fullName evidence="3">Pilus assembly protein PilP</fullName>
    </recommendedName>
</protein>
<reference evidence="1 2" key="1">
    <citation type="submission" date="2020-10" db="EMBL/GenBank/DDBJ databases">
        <title>Genome Sequencing of Rodentibacter spp. strain DSM111151.</title>
        <authorList>
            <person name="Benga L."/>
            <person name="Lautwein T."/>
        </authorList>
    </citation>
    <scope>NUCLEOTIDE SEQUENCE [LARGE SCALE GENOMIC DNA]</scope>
    <source>
        <strain evidence="1 2">DSM 111151</strain>
    </source>
</reference>
<sequence length="128" mass="14553">MRRFYYSGFCFLVCLESIAADPFDRLQRQSADSNISQSKIPSTKCVFDEPSLAMESTFEQLKLVGVVLYKNIPEALFLDPNQKLIVAKQGYRLAQEGNLLQQIRKDGVALLRAKAGQCEQTEKLEVRF</sequence>
<evidence type="ECO:0000313" key="2">
    <source>
        <dbReference type="Proteomes" id="UP000663069"/>
    </source>
</evidence>
<evidence type="ECO:0008006" key="3">
    <source>
        <dbReference type="Google" id="ProtNLM"/>
    </source>
</evidence>
<dbReference type="EMBL" id="CP063056">
    <property type="protein sequence ID" value="QPB41525.1"/>
    <property type="molecule type" value="Genomic_DNA"/>
</dbReference>